<reference evidence="12" key="2">
    <citation type="submission" date="2020-11" db="EMBL/GenBank/DDBJ databases">
        <authorList>
            <person name="McCartney M.A."/>
            <person name="Auch B."/>
            <person name="Kono T."/>
            <person name="Mallez S."/>
            <person name="Becker A."/>
            <person name="Gohl D.M."/>
            <person name="Silverstein K.A.T."/>
            <person name="Koren S."/>
            <person name="Bechman K.B."/>
            <person name="Herman A."/>
            <person name="Abrahante J.E."/>
            <person name="Garbe J."/>
        </authorList>
    </citation>
    <scope>NUCLEOTIDE SEQUENCE</scope>
    <source>
        <strain evidence="12">Duluth1</strain>
        <tissue evidence="12">Whole animal</tissue>
    </source>
</reference>
<dbReference type="Gene3D" id="3.90.190.10">
    <property type="entry name" value="Protein tyrosine phosphatase superfamily"/>
    <property type="match status" value="3"/>
</dbReference>
<dbReference type="InterPro" id="IPR016130">
    <property type="entry name" value="Tyr_Pase_AS"/>
</dbReference>
<evidence type="ECO:0000259" key="10">
    <source>
        <dbReference type="PROSITE" id="PS50055"/>
    </source>
</evidence>
<dbReference type="PANTHER" id="PTHR19134">
    <property type="entry name" value="RECEPTOR-TYPE TYROSINE-PROTEIN PHOSPHATASE"/>
    <property type="match status" value="1"/>
</dbReference>
<dbReference type="Gene3D" id="2.170.300.10">
    <property type="entry name" value="Tie2 ligand-binding domain superfamily"/>
    <property type="match status" value="1"/>
</dbReference>
<dbReference type="Proteomes" id="UP000828390">
    <property type="component" value="Unassembled WGS sequence"/>
</dbReference>
<dbReference type="EC" id="3.1.3.48" evidence="2"/>
<dbReference type="InterPro" id="IPR000387">
    <property type="entry name" value="Tyr_Pase_dom"/>
</dbReference>
<keyword evidence="13" id="KW-1185">Reference proteome</keyword>
<evidence type="ECO:0000256" key="5">
    <source>
        <dbReference type="ARBA" id="ARBA00051722"/>
    </source>
</evidence>
<keyword evidence="6" id="KW-0245">EGF-like domain</keyword>
<dbReference type="SUPFAM" id="SSF57184">
    <property type="entry name" value="Growth factor receptor domain"/>
    <property type="match status" value="3"/>
</dbReference>
<dbReference type="SMART" id="SM00194">
    <property type="entry name" value="PTPc"/>
    <property type="match status" value="2"/>
</dbReference>
<keyword evidence="8" id="KW-0732">Signal</keyword>
<dbReference type="PRINTS" id="PR00700">
    <property type="entry name" value="PRTYPHPHTASE"/>
</dbReference>
<dbReference type="Pfam" id="PF00102">
    <property type="entry name" value="Y_phosphatase"/>
    <property type="match status" value="2"/>
</dbReference>
<dbReference type="InterPro" id="IPR009030">
    <property type="entry name" value="Growth_fac_rcpt_cys_sf"/>
</dbReference>
<feature type="signal peptide" evidence="8">
    <location>
        <begin position="1"/>
        <end position="17"/>
    </location>
</feature>
<dbReference type="CDD" id="cd00055">
    <property type="entry name" value="EGF_Lam"/>
    <property type="match status" value="1"/>
</dbReference>
<evidence type="ECO:0000313" key="13">
    <source>
        <dbReference type="Proteomes" id="UP000828390"/>
    </source>
</evidence>
<comment type="similarity">
    <text evidence="1">Belongs to the protein-tyrosine phosphatase family.</text>
</comment>
<feature type="domain" description="Tyrosine specific protein phosphatases" evidence="11">
    <location>
        <begin position="915"/>
        <end position="989"/>
    </location>
</feature>
<dbReference type="PROSITE" id="PS01248">
    <property type="entry name" value="EGF_LAM_1"/>
    <property type="match status" value="1"/>
</dbReference>
<comment type="caution">
    <text evidence="6">Lacks conserved residue(s) required for the propagation of feature annotation.</text>
</comment>
<dbReference type="InterPro" id="IPR029021">
    <property type="entry name" value="Prot-tyrosine_phosphatase-like"/>
</dbReference>
<dbReference type="PROSITE" id="PS50056">
    <property type="entry name" value="TYR_PHOSPHATASE_2"/>
    <property type="match status" value="2"/>
</dbReference>
<dbReference type="GO" id="GO:0004725">
    <property type="term" value="F:protein tyrosine phosphatase activity"/>
    <property type="evidence" value="ECO:0007669"/>
    <property type="project" value="UniProtKB-EC"/>
</dbReference>
<dbReference type="FunFam" id="3.90.190.10:FF:000102">
    <property type="entry name" value="Receptor-type tyrosine-protein phosphatase"/>
    <property type="match status" value="1"/>
</dbReference>
<evidence type="ECO:0000256" key="4">
    <source>
        <dbReference type="ARBA" id="ARBA00022912"/>
    </source>
</evidence>
<dbReference type="SMART" id="SM00181">
    <property type="entry name" value="EGF"/>
    <property type="match status" value="13"/>
</dbReference>
<comment type="catalytic activity">
    <reaction evidence="5">
        <text>O-phospho-L-tyrosyl-[protein] + H2O = L-tyrosyl-[protein] + phosphate</text>
        <dbReference type="Rhea" id="RHEA:10684"/>
        <dbReference type="Rhea" id="RHEA-COMP:10136"/>
        <dbReference type="Rhea" id="RHEA-COMP:20101"/>
        <dbReference type="ChEBI" id="CHEBI:15377"/>
        <dbReference type="ChEBI" id="CHEBI:43474"/>
        <dbReference type="ChEBI" id="CHEBI:46858"/>
        <dbReference type="ChEBI" id="CHEBI:61978"/>
        <dbReference type="EC" id="3.1.3.48"/>
    </reaction>
</comment>
<evidence type="ECO:0000259" key="11">
    <source>
        <dbReference type="PROSITE" id="PS50056"/>
    </source>
</evidence>
<dbReference type="InterPro" id="IPR003595">
    <property type="entry name" value="Tyr_Pase_cat"/>
</dbReference>
<dbReference type="SMART" id="SM00404">
    <property type="entry name" value="PTPc_motif"/>
    <property type="match status" value="2"/>
</dbReference>
<keyword evidence="3" id="KW-0378">Hydrolase</keyword>
<feature type="chain" id="PRO_5038735758" description="protein-tyrosine-phosphatase" evidence="8">
    <location>
        <begin position="18"/>
        <end position="1266"/>
    </location>
</feature>
<dbReference type="PRINTS" id="PR00011">
    <property type="entry name" value="EGFLAMININ"/>
</dbReference>
<evidence type="ECO:0000256" key="7">
    <source>
        <dbReference type="SAM" id="Phobius"/>
    </source>
</evidence>
<dbReference type="InterPro" id="IPR050348">
    <property type="entry name" value="Protein-Tyr_Phosphatase"/>
</dbReference>
<name>A0A9D4BWL6_DREPO</name>
<comment type="caution">
    <text evidence="12">The sequence shown here is derived from an EMBL/GenBank/DDBJ whole genome shotgun (WGS) entry which is preliminary data.</text>
</comment>
<dbReference type="InterPro" id="IPR000242">
    <property type="entry name" value="PTP_cat"/>
</dbReference>
<feature type="domain" description="EGF-like" evidence="9">
    <location>
        <begin position="118"/>
        <end position="150"/>
    </location>
</feature>
<feature type="disulfide bond" evidence="6">
    <location>
        <begin position="121"/>
        <end position="131"/>
    </location>
</feature>
<dbReference type="PROSITE" id="PS50026">
    <property type="entry name" value="EGF_3"/>
    <property type="match status" value="1"/>
</dbReference>
<protein>
    <recommendedName>
        <fullName evidence="2">protein-tyrosine-phosphatase</fullName>
        <ecNumber evidence="2">3.1.3.48</ecNumber>
    </recommendedName>
</protein>
<keyword evidence="6" id="KW-1015">Disulfide bond</keyword>
<dbReference type="SUPFAM" id="SSF52799">
    <property type="entry name" value="(Phosphotyrosine protein) phosphatases II"/>
    <property type="match status" value="2"/>
</dbReference>
<organism evidence="12 13">
    <name type="scientific">Dreissena polymorpha</name>
    <name type="common">Zebra mussel</name>
    <name type="synonym">Mytilus polymorpha</name>
    <dbReference type="NCBI Taxonomy" id="45954"/>
    <lineage>
        <taxon>Eukaryota</taxon>
        <taxon>Metazoa</taxon>
        <taxon>Spiralia</taxon>
        <taxon>Lophotrochozoa</taxon>
        <taxon>Mollusca</taxon>
        <taxon>Bivalvia</taxon>
        <taxon>Autobranchia</taxon>
        <taxon>Heteroconchia</taxon>
        <taxon>Euheterodonta</taxon>
        <taxon>Imparidentia</taxon>
        <taxon>Neoheterodontei</taxon>
        <taxon>Myida</taxon>
        <taxon>Dreissenoidea</taxon>
        <taxon>Dreissenidae</taxon>
        <taxon>Dreissena</taxon>
    </lineage>
</organism>
<feature type="domain" description="Tyrosine-protein phosphatase" evidence="10">
    <location>
        <begin position="745"/>
        <end position="998"/>
    </location>
</feature>
<evidence type="ECO:0000256" key="3">
    <source>
        <dbReference type="ARBA" id="ARBA00022801"/>
    </source>
</evidence>
<dbReference type="Pfam" id="PF00053">
    <property type="entry name" value="EGF_laminin"/>
    <property type="match status" value="1"/>
</dbReference>
<keyword evidence="7" id="KW-0812">Transmembrane</keyword>
<evidence type="ECO:0000256" key="8">
    <source>
        <dbReference type="SAM" id="SignalP"/>
    </source>
</evidence>
<dbReference type="InterPro" id="IPR002049">
    <property type="entry name" value="LE_dom"/>
</dbReference>
<feature type="transmembrane region" description="Helical" evidence="7">
    <location>
        <begin position="591"/>
        <end position="614"/>
    </location>
</feature>
<sequence>MEATFLVYLILPAYIQAQLQTDSNSCGQNCLQCRRTGGKCTLCESGFFISTNGNCKKCSPGCFSCTGWTECTICMERYFRYDTRPGHYCYNCSENCLSCRNLDICHECNKGFYGQRCQNNCLQTCINNQLCDKQTGLCTCPPNFTGTNCDSCKPGLYGKYCHNSCPTNCKICTSNSECLECKPGFHGNVCQQHCSVGCANKYCGQSDAACLTCENGYHGTRCSDKCSDGCKGGACDQYHATCTGGCKEGTFGSFCNQTCTGKCLICTASKDCQKCEDGYFVSVGWPCQQCHHTCELCTSWENCSTCRSGFVGTQCQSRCHENCLTCNTSRSCLTCKPGFRRKDKQCQCLDSLCGNSSECEFCTNSSYYVDERTCCPCNSRCKYASCRSASECKYGCEDGLFGAKCDFNCTMQDGMCSICSGENYKAFKCMNCTSGFYLNTYGKCTICSRSCLEGKCNGLNGQCEMGCKKGYWNKMCETRCKDDCSVCDQTSGTCLTCSLPSLYGGECNISCNTNCINNSCHINGSCTSGCILNNFGQSCDTPCPSNCAHNGSESRCSHETGLCSFGCIDGFTGDNCIETLMKDRYEDTVPAVVIGGVVAAVVIFASVITFGVFINLRRRNREPTTELVHGQSGNEDNASAPVYATVARCGKQDNTGMVYANTPSVEANTATGHDPVYTNDTRNLAIVTTEESLEIDQLDNIARQNAIRFEEDGGVYYNNDREVKKFKIPVDELKKFVISKNVNYFKTEFEKLPYGLLKDYTVSQMKANIAMNRYKGIYPYDDHRVRVPGGNTDYINASFIDGYKRRNEYIATLGPMSKQLGDFSAFWRMVWQQKVEKIVMVTNLVEEETEKCEQYWPNESSSQMFGDVRVLCQSEKHYAEFTRRTFTIEKEEEERTLHHLHFTSWPDKDVPDDVTSIIDFRHKVLHATSVLGGPTIVHCSAGIGRTGTYIAIDILTKEGESERAVDIAGCVLNMRQNRPNMVQTAGQYEFLHHAVAHALTFDCKPVARERFQTYMTTTSKEQIRNIFHQLQETKTSGSLDETTAVERNTTFSNKNRKGSDIPGDVYRPRLYLNQKPGSSDYIHAVFVNSFQTKNKYILAQTPLPNTVADFLALVVQTDCTCIVSFESTSATEKDIGGYLPSENQVLKKGIFNVRCSTPEANPYRVKRKLTIEHQGKELCLTHIEFTEPVLIHCLDGASKCALFSVVASLLQTMEVEHEVNIVNAVSKVRSRRKGAIPNSEQFQFCHDSVLDYIKSSNTYSKVVAEI</sequence>
<reference evidence="12" key="1">
    <citation type="journal article" date="2019" name="bioRxiv">
        <title>The Genome of the Zebra Mussel, Dreissena polymorpha: A Resource for Invasive Species Research.</title>
        <authorList>
            <person name="McCartney M.A."/>
            <person name="Auch B."/>
            <person name="Kono T."/>
            <person name="Mallez S."/>
            <person name="Zhang Y."/>
            <person name="Obille A."/>
            <person name="Becker A."/>
            <person name="Abrahante J.E."/>
            <person name="Garbe J."/>
            <person name="Badalamenti J.P."/>
            <person name="Herman A."/>
            <person name="Mangelson H."/>
            <person name="Liachko I."/>
            <person name="Sullivan S."/>
            <person name="Sone E.D."/>
            <person name="Koren S."/>
            <person name="Silverstein K.A.T."/>
            <person name="Beckman K.B."/>
            <person name="Gohl D.M."/>
        </authorList>
    </citation>
    <scope>NUCLEOTIDE SEQUENCE</scope>
    <source>
        <strain evidence="12">Duluth1</strain>
        <tissue evidence="12">Whole animal</tissue>
    </source>
</reference>
<dbReference type="AlphaFoldDB" id="A0A9D4BWL6"/>
<dbReference type="PROSITE" id="PS00022">
    <property type="entry name" value="EGF_1"/>
    <property type="match status" value="1"/>
</dbReference>
<evidence type="ECO:0000259" key="9">
    <source>
        <dbReference type="PROSITE" id="PS50026"/>
    </source>
</evidence>
<feature type="domain" description="Tyrosine-protein phosphatase" evidence="10">
    <location>
        <begin position="1023"/>
        <end position="1252"/>
    </location>
</feature>
<gene>
    <name evidence="12" type="ORF">DPMN_071934</name>
</gene>
<evidence type="ECO:0000256" key="6">
    <source>
        <dbReference type="PROSITE-ProRule" id="PRU00076"/>
    </source>
</evidence>
<dbReference type="PROSITE" id="PS00383">
    <property type="entry name" value="TYR_PHOSPHATASE_1"/>
    <property type="match status" value="1"/>
</dbReference>
<feature type="disulfide bond" evidence="6">
    <location>
        <begin position="140"/>
        <end position="149"/>
    </location>
</feature>
<keyword evidence="7" id="KW-1133">Transmembrane helix</keyword>
<proteinExistence type="inferred from homology"/>
<evidence type="ECO:0000256" key="1">
    <source>
        <dbReference type="ARBA" id="ARBA00009580"/>
    </source>
</evidence>
<accession>A0A9D4BWL6</accession>
<feature type="domain" description="Tyrosine specific protein phosphatases" evidence="11">
    <location>
        <begin position="1188"/>
        <end position="1243"/>
    </location>
</feature>
<evidence type="ECO:0000256" key="2">
    <source>
        <dbReference type="ARBA" id="ARBA00013064"/>
    </source>
</evidence>
<dbReference type="InterPro" id="IPR000742">
    <property type="entry name" value="EGF"/>
</dbReference>
<dbReference type="CDD" id="cd00047">
    <property type="entry name" value="PTPc"/>
    <property type="match status" value="2"/>
</dbReference>
<keyword evidence="4" id="KW-0904">Protein phosphatase</keyword>
<dbReference type="PANTHER" id="PTHR19134:SF562">
    <property type="entry name" value="PROTEIN-TYROSINE-PHOSPHATASE"/>
    <property type="match status" value="1"/>
</dbReference>
<evidence type="ECO:0000313" key="12">
    <source>
        <dbReference type="EMBL" id="KAH3712247.1"/>
    </source>
</evidence>
<dbReference type="PROSITE" id="PS50055">
    <property type="entry name" value="TYR_PHOSPHATASE_PTP"/>
    <property type="match status" value="2"/>
</dbReference>
<keyword evidence="7" id="KW-0472">Membrane</keyword>
<dbReference type="EMBL" id="JAIWYP010000014">
    <property type="protein sequence ID" value="KAH3712247.1"/>
    <property type="molecule type" value="Genomic_DNA"/>
</dbReference>